<dbReference type="EMBL" id="JABSTQ010010916">
    <property type="protein sequence ID" value="KAG0416823.1"/>
    <property type="molecule type" value="Genomic_DNA"/>
</dbReference>
<gene>
    <name evidence="1" type="ORF">HPB47_006110</name>
</gene>
<dbReference type="Proteomes" id="UP000805193">
    <property type="component" value="Unassembled WGS sequence"/>
</dbReference>
<reference evidence="1 2" key="1">
    <citation type="journal article" date="2020" name="Cell">
        <title>Large-Scale Comparative Analyses of Tick Genomes Elucidate Their Genetic Diversity and Vector Capacities.</title>
        <authorList>
            <consortium name="Tick Genome and Microbiome Consortium (TIGMIC)"/>
            <person name="Jia N."/>
            <person name="Wang J."/>
            <person name="Shi W."/>
            <person name="Du L."/>
            <person name="Sun Y."/>
            <person name="Zhan W."/>
            <person name="Jiang J.F."/>
            <person name="Wang Q."/>
            <person name="Zhang B."/>
            <person name="Ji P."/>
            <person name="Bell-Sakyi L."/>
            <person name="Cui X.M."/>
            <person name="Yuan T.T."/>
            <person name="Jiang B.G."/>
            <person name="Yang W.F."/>
            <person name="Lam T.T."/>
            <person name="Chang Q.C."/>
            <person name="Ding S.J."/>
            <person name="Wang X.J."/>
            <person name="Zhu J.G."/>
            <person name="Ruan X.D."/>
            <person name="Zhao L."/>
            <person name="Wei J.T."/>
            <person name="Ye R.Z."/>
            <person name="Que T.C."/>
            <person name="Du C.H."/>
            <person name="Zhou Y.H."/>
            <person name="Cheng J.X."/>
            <person name="Dai P.F."/>
            <person name="Guo W.B."/>
            <person name="Han X.H."/>
            <person name="Huang E.J."/>
            <person name="Li L.F."/>
            <person name="Wei W."/>
            <person name="Gao Y.C."/>
            <person name="Liu J.Z."/>
            <person name="Shao H.Z."/>
            <person name="Wang X."/>
            <person name="Wang C.C."/>
            <person name="Yang T.C."/>
            <person name="Huo Q.B."/>
            <person name="Li W."/>
            <person name="Chen H.Y."/>
            <person name="Chen S.E."/>
            <person name="Zhou L.G."/>
            <person name="Ni X.B."/>
            <person name="Tian J.H."/>
            <person name="Sheng Y."/>
            <person name="Liu T."/>
            <person name="Pan Y.S."/>
            <person name="Xia L.Y."/>
            <person name="Li J."/>
            <person name="Zhao F."/>
            <person name="Cao W.C."/>
        </authorList>
    </citation>
    <scope>NUCLEOTIDE SEQUENCE [LARGE SCALE GENOMIC DNA]</scope>
    <source>
        <strain evidence="1">Iper-2018</strain>
    </source>
</reference>
<keyword evidence="2" id="KW-1185">Reference proteome</keyword>
<evidence type="ECO:0000313" key="2">
    <source>
        <dbReference type="Proteomes" id="UP000805193"/>
    </source>
</evidence>
<name>A0AC60PB91_IXOPE</name>
<evidence type="ECO:0000313" key="1">
    <source>
        <dbReference type="EMBL" id="KAG0416823.1"/>
    </source>
</evidence>
<sequence>MAIWDRRAVPPSPHRFPRSRPATTAVVAARGSGEVPPAARRGGARPEPPVVGPRSSQWTVCREPATDSGGTSVRVLLYLDAVAMDGVAARSRLGVGRASRG</sequence>
<protein>
    <submittedName>
        <fullName evidence="1">Uncharacterized protein</fullName>
    </submittedName>
</protein>
<accession>A0AC60PB91</accession>
<proteinExistence type="predicted"/>
<organism evidence="1 2">
    <name type="scientific">Ixodes persulcatus</name>
    <name type="common">Taiga tick</name>
    <dbReference type="NCBI Taxonomy" id="34615"/>
    <lineage>
        <taxon>Eukaryota</taxon>
        <taxon>Metazoa</taxon>
        <taxon>Ecdysozoa</taxon>
        <taxon>Arthropoda</taxon>
        <taxon>Chelicerata</taxon>
        <taxon>Arachnida</taxon>
        <taxon>Acari</taxon>
        <taxon>Parasitiformes</taxon>
        <taxon>Ixodida</taxon>
        <taxon>Ixodoidea</taxon>
        <taxon>Ixodidae</taxon>
        <taxon>Ixodinae</taxon>
        <taxon>Ixodes</taxon>
    </lineage>
</organism>
<comment type="caution">
    <text evidence="1">The sequence shown here is derived from an EMBL/GenBank/DDBJ whole genome shotgun (WGS) entry which is preliminary data.</text>
</comment>